<gene>
    <name evidence="6" type="ORF">D7V32_12800</name>
</gene>
<evidence type="ECO:0000259" key="4">
    <source>
        <dbReference type="Pfam" id="PF19078"/>
    </source>
</evidence>
<dbReference type="Proteomes" id="UP000282388">
    <property type="component" value="Unassembled WGS sequence"/>
</dbReference>
<evidence type="ECO:0000259" key="2">
    <source>
        <dbReference type="Pfam" id="PF17936"/>
    </source>
</evidence>
<feature type="domain" description="Bacterial Ig-like" evidence="3">
    <location>
        <begin position="359"/>
        <end position="438"/>
    </location>
</feature>
<feature type="region of interest" description="Disordered" evidence="1">
    <location>
        <begin position="168"/>
        <end position="188"/>
    </location>
</feature>
<dbReference type="PANTHER" id="PTHR34677:SF3">
    <property type="entry name" value="BACTERIAL IG-LIKE DOMAIN-CONTAINING PROTEIN"/>
    <property type="match status" value="1"/>
</dbReference>
<organism evidence="6 7">
    <name type="scientific">Acinetobacter tianfuensis</name>
    <dbReference type="NCBI Taxonomy" id="2419603"/>
    <lineage>
        <taxon>Bacteria</taxon>
        <taxon>Pseudomonadati</taxon>
        <taxon>Pseudomonadota</taxon>
        <taxon>Gammaproteobacteria</taxon>
        <taxon>Moraxellales</taxon>
        <taxon>Moraxellaceae</taxon>
        <taxon>Acinetobacter</taxon>
    </lineage>
</organism>
<feature type="domain" description="Bacterial Ig-like" evidence="3">
    <location>
        <begin position="545"/>
        <end position="624"/>
    </location>
</feature>
<dbReference type="InterPro" id="IPR048051">
    <property type="entry name" value="BapA-like_prefix-like"/>
</dbReference>
<feature type="domain" description="Bacterial Ig-like" evidence="3">
    <location>
        <begin position="169"/>
        <end position="252"/>
    </location>
</feature>
<dbReference type="RefSeq" id="WP_120403240.1">
    <property type="nucleotide sequence ID" value="NZ_RAXV01000030.1"/>
</dbReference>
<protein>
    <submittedName>
        <fullName evidence="6">BapA prefix-like domain-containing protein</fullName>
    </submittedName>
</protein>
<feature type="domain" description="Bacterial Ig-like" evidence="3">
    <location>
        <begin position="823"/>
        <end position="904"/>
    </location>
</feature>
<feature type="non-terminal residue" evidence="6">
    <location>
        <position position="1574"/>
    </location>
</feature>
<feature type="domain" description="Bacterial Ig-like" evidence="3">
    <location>
        <begin position="730"/>
        <end position="811"/>
    </location>
</feature>
<dbReference type="Pfam" id="PF22783">
    <property type="entry name" value="BapA_N"/>
    <property type="match status" value="1"/>
</dbReference>
<feature type="compositionally biased region" description="Polar residues" evidence="1">
    <location>
        <begin position="1106"/>
        <end position="1117"/>
    </location>
</feature>
<comment type="caution">
    <text evidence="6">The sequence shown here is derived from an EMBL/GenBank/DDBJ whole genome shotgun (WGS) entry which is preliminary data.</text>
</comment>
<feature type="domain" description="Bacterial Ig-like" evidence="3">
    <location>
        <begin position="1029"/>
        <end position="1112"/>
    </location>
</feature>
<dbReference type="InterPro" id="IPR013783">
    <property type="entry name" value="Ig-like_fold"/>
</dbReference>
<dbReference type="EMBL" id="RAXV01000030">
    <property type="protein sequence ID" value="RKG29927.1"/>
    <property type="molecule type" value="Genomic_DNA"/>
</dbReference>
<sequence length="1574" mass="159148">MTQISVISKESHQVLEQVDANRVGLTQNSVVVIKVPKEDVASITKDGNNAVITLKSGETIVIENYFANENSDNSLVFEGEDGGLFWAKFTDANGAIADVIQYQPLENVEPLLYKDSLVGVILPWALGAAGAGAVGAALNNDDKDTQNPPAAVNKLGTPVLMDNQEPQIGKVENGGSTNDKTPALSGTGAEPGAVIKVYDGDKVIAQTTAKPDGTWTVEVPELAEGAHSISATQTVNGQEGPKSDAINFTVDTTDPTLSIDDLKDTNDTTPTITGKTNEPNSDISVVIRDKNGDIVDSGKGAVDGSGNWTYTPSKPLPEGEYTVEATAKDPAGNDTSVSKGGLTVDTTPPDVTIDPLAPTGNDKPVIGGTTDPDAVIDVVIKDKDGAVVDSGKGTVDGNGDWTYTPSKPLPEGEYTVDVTAKDPAGNDTAKTETGLEVDKTLPAISIDPLKPTNDDTPALTGKTDPDSSVKVEIKDGLGNVVDSGNAAVDGNGNWTYTPSKPLPEGSYKVEATATDPAGNTGKATDFGLSVDTSAPVISIDPLAPTNDSTPDVAGKTEAGASVKVEIKDASGKVVETGNAAVSPSGDWSYTPKNPLTDGSYSVTATATDPAGNQGTANGSGLIVDVSGLSIAINPLQPTKDTTPDVSGKTSAGVSVAVVIKDQTGKVVDTGTVTADSSGNWSYTASKVLPEGAYTVDATATNAAGTKANATASGLIIDTTLPAVTVDALALTNDATPAVKGTTEKGAAVEVEIKDAAGKVVDTGAATVDANGSWTYTPSANLPDGSYTVEATAKDAAGNEATAAGNGLTVDTTPPTVTIEPLALTNVVEPVIKGSAEVGATVTVEVTDSQGNVVASGTAQVDGNGEWSFKPTSPLTNGSYTVNATAKDAAGNPATVTDSGLEIDTVPPTVDIDDLFGAGSARMLMSTASTTSSTLPQTNQVKPTFSGTSTKSSEVMIYLQDESGKTVDSGLAKLDPATGRWTFTPSSDLAEGYYMLQAISKDAAGNQSAPAAKAFIVDIQAPVVEVEDVGLTNDATPEVKGKVNEPTATVTVKVKNAAGKVIETGTATVASDGKWSYTVKAALPDGSYQVTASARDKAGNVGAEDTGTAQVDTSAPTSTLTVSPTGEIVITFSEAVKDFDKSDVKVQGGTLIGLTQQSDGSWKGQVVADGTTGATGKVDITIADGSYKDTAGNAGKGSSVTGADVPSVDTTAPAAAITVDAAGNVTITFSEPVKGFDALDVKVSGGKLENLTQQSDGSWTGTVTANGATGVPGKVDLTIPAGSYTDLADNPGTAATATQTVPSVDSTGPTPTLTLDANGNLVIKFNEPVKGFDASDVKVTGGIVSGLAEQPDGSWTGKVVAENTTGAAGLVVVYIDKDTYTDLAGNNGSGGFVSQTVQGTDLTAPTAQITLDANGNVVIKFSEKVTGFEQADLTVANAALSNFVKQSDDTWTAKVTPIGNTGAPVDVTVSLAQDSYTDLAGNKGAAAAVTEKLTTVDTQPPAIDNFDVKPNTDGTATVTGKTEPGATVTVKDPSGNTVPVTVNPDGSFTATVPAPAPEGTYTATATDKAGNPATA</sequence>
<feature type="domain" description="Bacterial Ig-like" evidence="4">
    <location>
        <begin position="1400"/>
        <end position="1489"/>
    </location>
</feature>
<feature type="domain" description="Bacterial Ig-like" evidence="3">
    <location>
        <begin position="452"/>
        <end position="532"/>
    </location>
</feature>
<feature type="region of interest" description="Disordered" evidence="1">
    <location>
        <begin position="1554"/>
        <end position="1574"/>
    </location>
</feature>
<name>A0A3A8E504_9GAMM</name>
<feature type="region of interest" description="Disordered" evidence="1">
    <location>
        <begin position="1098"/>
        <end position="1117"/>
    </location>
</feature>
<evidence type="ECO:0000313" key="6">
    <source>
        <dbReference type="EMBL" id="RKG29927.1"/>
    </source>
</evidence>
<evidence type="ECO:0000256" key="1">
    <source>
        <dbReference type="SAM" id="MobiDB-lite"/>
    </source>
</evidence>
<evidence type="ECO:0000259" key="5">
    <source>
        <dbReference type="Pfam" id="PF22783"/>
    </source>
</evidence>
<accession>A0A3A8E504</accession>
<dbReference type="PANTHER" id="PTHR34677">
    <property type="match status" value="1"/>
</dbReference>
<feature type="region of interest" description="Disordered" evidence="1">
    <location>
        <begin position="328"/>
        <end position="368"/>
    </location>
</feature>
<dbReference type="OrthoDB" id="8481600at2"/>
<feature type="domain" description="Bacterial Ig-like" evidence="3">
    <location>
        <begin position="638"/>
        <end position="718"/>
    </location>
</feature>
<evidence type="ECO:0000313" key="7">
    <source>
        <dbReference type="Proteomes" id="UP000282388"/>
    </source>
</evidence>
<feature type="domain" description="Bacterial Ig" evidence="2">
    <location>
        <begin position="1512"/>
        <end position="1572"/>
    </location>
</feature>
<dbReference type="Pfam" id="PF17936">
    <property type="entry name" value="Big_6"/>
    <property type="match status" value="1"/>
</dbReference>
<proteinExistence type="predicted"/>
<dbReference type="NCBIfam" id="NF033510">
    <property type="entry name" value="Ca_tandemer"/>
    <property type="match status" value="11"/>
</dbReference>
<dbReference type="Pfam" id="PF19078">
    <property type="entry name" value="Big_12"/>
    <property type="match status" value="3"/>
</dbReference>
<dbReference type="InterPro" id="IPR041498">
    <property type="entry name" value="Big_6"/>
</dbReference>
<feature type="domain" description="Biofilm-associated protein BapA-like prefix-like" evidence="5">
    <location>
        <begin position="1"/>
        <end position="124"/>
    </location>
</feature>
<feature type="domain" description="Bacterial Ig-like" evidence="4">
    <location>
        <begin position="1300"/>
        <end position="1394"/>
    </location>
</feature>
<dbReference type="Gene3D" id="2.60.40.10">
    <property type="entry name" value="Immunoglobulins"/>
    <property type="match status" value="11"/>
</dbReference>
<feature type="domain" description="Bacterial Ig-like" evidence="3">
    <location>
        <begin position="927"/>
        <end position="1017"/>
    </location>
</feature>
<reference evidence="6 7" key="1">
    <citation type="submission" date="2018-09" db="EMBL/GenBank/DDBJ databases">
        <title>The draft genome of Acinetobacter spp. strains.</title>
        <authorList>
            <person name="Qin J."/>
            <person name="Feng Y."/>
            <person name="Zong Z."/>
        </authorList>
    </citation>
    <scope>NUCLEOTIDE SEQUENCE [LARGE SCALE GENOMIC DNA]</scope>
    <source>
        <strain evidence="6 7">WCHAc060012</strain>
    </source>
</reference>
<dbReference type="Pfam" id="PF19077">
    <property type="entry name" value="Big_13"/>
    <property type="match status" value="10"/>
</dbReference>
<dbReference type="NCBIfam" id="NF033677">
    <property type="entry name" value="biofilm_BapA_N"/>
    <property type="match status" value="1"/>
</dbReference>
<evidence type="ECO:0000259" key="3">
    <source>
        <dbReference type="Pfam" id="PF19077"/>
    </source>
</evidence>
<feature type="domain" description="Bacterial Ig-like" evidence="3">
    <location>
        <begin position="265"/>
        <end position="346"/>
    </location>
</feature>
<feature type="region of interest" description="Disordered" evidence="1">
    <location>
        <begin position="445"/>
        <end position="468"/>
    </location>
</feature>
<dbReference type="InterPro" id="IPR044016">
    <property type="entry name" value="Big_13"/>
</dbReference>
<dbReference type="InterPro" id="IPR044048">
    <property type="entry name" value="Big_12"/>
</dbReference>
<feature type="compositionally biased region" description="Low complexity" evidence="1">
    <location>
        <begin position="343"/>
        <end position="352"/>
    </location>
</feature>
<feature type="domain" description="Bacterial Ig-like" evidence="4">
    <location>
        <begin position="1205"/>
        <end position="1298"/>
    </location>
</feature>
<keyword evidence="7" id="KW-1185">Reference proteome</keyword>